<evidence type="ECO:0000256" key="15">
    <source>
        <dbReference type="ARBA" id="ARBA00048740"/>
    </source>
</evidence>
<gene>
    <name evidence="24" type="ORF">PHYEVI_LOCUS4007</name>
</gene>
<dbReference type="AlphaFoldDB" id="A0A9N9TMH6"/>
<evidence type="ECO:0000256" key="10">
    <source>
        <dbReference type="ARBA" id="ARBA00023015"/>
    </source>
</evidence>
<evidence type="ECO:0000256" key="7">
    <source>
        <dbReference type="ARBA" id="ARBA00022603"/>
    </source>
</evidence>
<evidence type="ECO:0000256" key="5">
    <source>
        <dbReference type="ARBA" id="ARBA00022490"/>
    </source>
</evidence>
<keyword evidence="7" id="KW-0489">Methyltransferase</keyword>
<protein>
    <recommendedName>
        <fullName evidence="4">Trimethylguanosine synthase</fullName>
    </recommendedName>
    <alternativeName>
        <fullName evidence="18">Cap-specific guanine-N(2) methyltransferase</fullName>
    </alternativeName>
    <alternativeName>
        <fullName evidence="21">Nuclear receptor coactivator 6-interacting protein</fullName>
    </alternativeName>
    <alternativeName>
        <fullName evidence="22">PRIP-interacting protein with methyltransferase motif</fullName>
    </alternativeName>
</protein>
<evidence type="ECO:0000256" key="8">
    <source>
        <dbReference type="ARBA" id="ARBA00022679"/>
    </source>
</evidence>
<dbReference type="EMBL" id="OU900107">
    <property type="protein sequence ID" value="CAG9857603.1"/>
    <property type="molecule type" value="Genomic_DNA"/>
</dbReference>
<evidence type="ECO:0000256" key="14">
    <source>
        <dbReference type="ARBA" id="ARBA00047418"/>
    </source>
</evidence>
<evidence type="ECO:0000256" key="13">
    <source>
        <dbReference type="ARBA" id="ARBA00025783"/>
    </source>
</evidence>
<feature type="region of interest" description="Disordered" evidence="23">
    <location>
        <begin position="516"/>
        <end position="542"/>
    </location>
</feature>
<organism evidence="24 25">
    <name type="scientific">Phyllotreta striolata</name>
    <name type="common">Striped flea beetle</name>
    <name type="synonym">Crioceris striolata</name>
    <dbReference type="NCBI Taxonomy" id="444603"/>
    <lineage>
        <taxon>Eukaryota</taxon>
        <taxon>Metazoa</taxon>
        <taxon>Ecdysozoa</taxon>
        <taxon>Arthropoda</taxon>
        <taxon>Hexapoda</taxon>
        <taxon>Insecta</taxon>
        <taxon>Pterygota</taxon>
        <taxon>Neoptera</taxon>
        <taxon>Endopterygota</taxon>
        <taxon>Coleoptera</taxon>
        <taxon>Polyphaga</taxon>
        <taxon>Cucujiformia</taxon>
        <taxon>Chrysomeloidea</taxon>
        <taxon>Chrysomelidae</taxon>
        <taxon>Galerucinae</taxon>
        <taxon>Alticini</taxon>
        <taxon>Phyllotreta</taxon>
    </lineage>
</organism>
<evidence type="ECO:0000256" key="4">
    <source>
        <dbReference type="ARBA" id="ARBA00018517"/>
    </source>
</evidence>
<dbReference type="GO" id="GO:0015030">
    <property type="term" value="C:Cajal body"/>
    <property type="evidence" value="ECO:0007669"/>
    <property type="project" value="UniProtKB-SubCell"/>
</dbReference>
<comment type="function">
    <text evidence="19">Catalyzes the 2 serial methylation steps for the conversion of the 7-monomethylguanosine (m(7)G) caps of snRNAs and snoRNAs to a 2,2,7-trimethylguanosine (m(2,2,7)G) cap structure. The enzyme is specific for guanine, and N7 methylation must precede N2 methylation. Hypermethylation of the m7G cap of U snRNAs leads to their concentration in nuclear foci, their colocalization with coilin and the formation of canonical Cajal bodies (CBs). Plays a role in transcriptional regulation.</text>
</comment>
<dbReference type="GO" id="GO:0071164">
    <property type="term" value="F:RNA cap trimethylguanosine synthase activity"/>
    <property type="evidence" value="ECO:0007669"/>
    <property type="project" value="TreeGrafter"/>
</dbReference>
<comment type="catalytic activity">
    <reaction evidence="14">
        <text>a 5'-end (N(2),N(7)-dimethyl 5'-triphosphoguanosine)-ribonucleoside in snoRNA + S-adenosyl-L-methionine = a 5'-end (N(2),N(2),N(7)-trimethyl 5'-triphosphoguanosine)-ribonucleoside in snoRNA + S-adenosyl-L-homocysteine + H(+)</text>
        <dbReference type="Rhea" id="RHEA:78507"/>
        <dbReference type="Rhea" id="RHEA-COMP:19088"/>
        <dbReference type="Rhea" id="RHEA-COMP:19090"/>
        <dbReference type="ChEBI" id="CHEBI:15378"/>
        <dbReference type="ChEBI" id="CHEBI:57856"/>
        <dbReference type="ChEBI" id="CHEBI:59789"/>
        <dbReference type="ChEBI" id="CHEBI:167623"/>
        <dbReference type="ChEBI" id="CHEBI:172880"/>
    </reaction>
    <physiologicalReaction direction="left-to-right" evidence="14">
        <dbReference type="Rhea" id="RHEA:78508"/>
    </physiologicalReaction>
</comment>
<evidence type="ECO:0000313" key="24">
    <source>
        <dbReference type="EMBL" id="CAG9857603.1"/>
    </source>
</evidence>
<dbReference type="FunFam" id="3.40.50.150:FF:000066">
    <property type="entry name" value="Trimethylguanosine synthase 1"/>
    <property type="match status" value="1"/>
</dbReference>
<keyword evidence="8" id="KW-0808">Transferase</keyword>
<keyword evidence="9" id="KW-0949">S-adenosyl-L-methionine</keyword>
<sequence>MFETQCDVLAEFSLKNQTDTVCVKCLCSRSFIRTKASSKQLASSEQSASEEDNQIEDELNRIYENLTIQSVQRAKSEENEPEAASCYCSASHTDNLSTDEHESLREAHNAPSTRGIQQSDSGTDLNEHPVHDIDADWHRFWSINGEKLIWESWIEKYSHYINPEYLLPAQKEPLDDHKLESSKRFKQESLKKDKSQSELLRTLSGGSDEKVSLSNDVSEGWNPLSTIDSIEDDAEAEKLLASRCCSRTGGSLRTIDSITNVTRMTVSSLDFSEAGASGSSESFSSVSSADGSVSSEDSDEDYQRQWNELWKRHYEDQYAEQYNKFVRSAVGASATDSSKPVMEMSNSDRTLEAREWNEDGKSVADADSLSSCESEEENTIYKEMAAMGLPVTFRSKGTGSSNRSDSLKMSTSNYDFNAGRNRIKSAFNLIGLEFQEPSDEVLTGDVNYKMKHIRQQNRHLKIRPQSKKPRHFTFDDDGNMYEKEPDELVEQNVFCEQSDNELSSCEEAVTGEAAPPACDESAAVDEVQKTKRKRRKRKQPVLPAEIRSNAKLRKYWCKRFSLFSRWYSVTPEQVARHTAERCQCDIIVDAFCGAGGNAIQFAMKCTKVIAIDVDPKKIELARNNAGVYGVSDRIEFVVGDFFRMADKLKADAVFLSPPWGGPAYLQRDVYDLETMLQPAGISRLMLAARKISPNVAVFLPRNSNTFALTKEAGVGGRVEVEQNFINKKLVAITAYYNDLIKEK</sequence>
<keyword evidence="12" id="KW-0539">Nucleus</keyword>
<evidence type="ECO:0000256" key="1">
    <source>
        <dbReference type="ARBA" id="ARBA00004408"/>
    </source>
</evidence>
<feature type="region of interest" description="Disordered" evidence="23">
    <location>
        <begin position="97"/>
        <end position="128"/>
    </location>
</feature>
<dbReference type="GO" id="GO:0005737">
    <property type="term" value="C:cytoplasm"/>
    <property type="evidence" value="ECO:0007669"/>
    <property type="project" value="UniProtKB-SubCell"/>
</dbReference>
<dbReference type="InterPro" id="IPR019012">
    <property type="entry name" value="RNA_cap_Gua-N2-MeTrfase"/>
</dbReference>
<evidence type="ECO:0000256" key="6">
    <source>
        <dbReference type="ARBA" id="ARBA00022553"/>
    </source>
</evidence>
<reference evidence="24" key="1">
    <citation type="submission" date="2022-01" db="EMBL/GenBank/DDBJ databases">
        <authorList>
            <person name="King R."/>
        </authorList>
    </citation>
    <scope>NUCLEOTIDE SEQUENCE</scope>
</reference>
<keyword evidence="25" id="KW-1185">Reference proteome</keyword>
<dbReference type="PANTHER" id="PTHR14741:SF32">
    <property type="entry name" value="TRIMETHYLGUANOSINE SYNTHASE"/>
    <property type="match status" value="1"/>
</dbReference>
<dbReference type="PANTHER" id="PTHR14741">
    <property type="entry name" value="S-ADENOSYLMETHIONINE-DEPENDENT METHYLTRANSFERASE RELATED"/>
    <property type="match status" value="1"/>
</dbReference>
<evidence type="ECO:0000256" key="21">
    <source>
        <dbReference type="ARBA" id="ARBA00079339"/>
    </source>
</evidence>
<comment type="catalytic activity">
    <reaction evidence="15">
        <text>a 5'-end (N(7)-methyl 5'-triphosphoguanosine)-ribonucleoside in snoRNA + S-adenosyl-L-methionine = a 5'-end (N(2),N(7)-dimethyl 5'-triphosphoguanosine)-ribonucleoside in snoRNA + S-adenosyl-L-homocysteine + H(+)</text>
        <dbReference type="Rhea" id="RHEA:78475"/>
        <dbReference type="Rhea" id="RHEA-COMP:19086"/>
        <dbReference type="Rhea" id="RHEA-COMP:19088"/>
        <dbReference type="ChEBI" id="CHEBI:15378"/>
        <dbReference type="ChEBI" id="CHEBI:57856"/>
        <dbReference type="ChEBI" id="CHEBI:59789"/>
        <dbReference type="ChEBI" id="CHEBI:156461"/>
        <dbReference type="ChEBI" id="CHEBI:172880"/>
    </reaction>
    <physiologicalReaction direction="left-to-right" evidence="15">
        <dbReference type="Rhea" id="RHEA:78476"/>
    </physiologicalReaction>
</comment>
<comment type="subcellular location">
    <subcellularLocation>
        <location evidence="2">Cytoplasm</location>
    </subcellularLocation>
    <subcellularLocation>
        <location evidence="1">Nucleus</location>
        <location evidence="1">Cajal body</location>
    </subcellularLocation>
    <subcellularLocation>
        <location evidence="3">Nucleus</location>
        <location evidence="3">Nucleolus</location>
    </subcellularLocation>
</comment>
<feature type="compositionally biased region" description="Basic and acidic residues" evidence="23">
    <location>
        <begin position="98"/>
        <end position="108"/>
    </location>
</feature>
<dbReference type="Proteomes" id="UP001153712">
    <property type="component" value="Chromosome 14"/>
</dbReference>
<dbReference type="SUPFAM" id="SSF53335">
    <property type="entry name" value="S-adenosyl-L-methionine-dependent methyltransferases"/>
    <property type="match status" value="1"/>
</dbReference>
<dbReference type="CDD" id="cd02440">
    <property type="entry name" value="AdoMet_MTases"/>
    <property type="match status" value="1"/>
</dbReference>
<evidence type="ECO:0000256" key="3">
    <source>
        <dbReference type="ARBA" id="ARBA00004604"/>
    </source>
</evidence>
<feature type="region of interest" description="Disordered" evidence="23">
    <location>
        <begin position="356"/>
        <end position="376"/>
    </location>
</feature>
<comment type="similarity">
    <text evidence="13">Belongs to the methyltransferase superfamily. Trimethylguanosine synthase family.</text>
</comment>
<evidence type="ECO:0000256" key="16">
    <source>
        <dbReference type="ARBA" id="ARBA00048763"/>
    </source>
</evidence>
<proteinExistence type="inferred from homology"/>
<dbReference type="OrthoDB" id="162894at2759"/>
<keyword evidence="10" id="KW-0805">Transcription regulation</keyword>
<evidence type="ECO:0000256" key="11">
    <source>
        <dbReference type="ARBA" id="ARBA00023163"/>
    </source>
</evidence>
<evidence type="ECO:0000256" key="12">
    <source>
        <dbReference type="ARBA" id="ARBA00023242"/>
    </source>
</evidence>
<feature type="region of interest" description="Disordered" evidence="23">
    <location>
        <begin position="177"/>
        <end position="215"/>
    </location>
</feature>
<evidence type="ECO:0000256" key="20">
    <source>
        <dbReference type="ARBA" id="ARBA00064494"/>
    </source>
</evidence>
<evidence type="ECO:0000256" key="18">
    <source>
        <dbReference type="ARBA" id="ARBA00049790"/>
    </source>
</evidence>
<comment type="catalytic activity">
    <reaction evidence="17">
        <text>a 5'-end (N(7)-methyl 5'-triphosphoguanosine)-ribonucleoside in snRNA + S-adenosyl-L-methionine = a 5'-end (N(2),N(7)-dimethyl 5'-triphosphoguanosine)-ribonucleoside in snRNA + S-adenosyl-L-homocysteine + H(+)</text>
        <dbReference type="Rhea" id="RHEA:78471"/>
        <dbReference type="Rhea" id="RHEA-COMP:19085"/>
        <dbReference type="Rhea" id="RHEA-COMP:19087"/>
        <dbReference type="ChEBI" id="CHEBI:15378"/>
        <dbReference type="ChEBI" id="CHEBI:57856"/>
        <dbReference type="ChEBI" id="CHEBI:59789"/>
        <dbReference type="ChEBI" id="CHEBI:156461"/>
        <dbReference type="ChEBI" id="CHEBI:172880"/>
    </reaction>
    <physiologicalReaction direction="left-to-right" evidence="17">
        <dbReference type="Rhea" id="RHEA:78472"/>
    </physiologicalReaction>
</comment>
<keyword evidence="6" id="KW-0597">Phosphoprotein</keyword>
<feature type="compositionally biased region" description="Basic residues" evidence="23">
    <location>
        <begin position="530"/>
        <end position="539"/>
    </location>
</feature>
<accession>A0A9N9TMH6</accession>
<evidence type="ECO:0000256" key="22">
    <source>
        <dbReference type="ARBA" id="ARBA00081504"/>
    </source>
</evidence>
<dbReference type="InterPro" id="IPR029063">
    <property type="entry name" value="SAM-dependent_MTases_sf"/>
</dbReference>
<comment type="catalytic activity">
    <reaction evidence="16">
        <text>a 5'-end (N(2),N(7)-dimethyl 5'-triphosphoguanosine)-ribonucleoside in snRNA + S-adenosyl-L-methionine = a 5'-end (N(2),N(2),N(7)-trimethyl 5'-triphosphoguanosine)-ribonucleoside in snRNA + S-adenosyl-L-homocysteine + H(+)</text>
        <dbReference type="Rhea" id="RHEA:78479"/>
        <dbReference type="Rhea" id="RHEA-COMP:19087"/>
        <dbReference type="Rhea" id="RHEA-COMP:19089"/>
        <dbReference type="ChEBI" id="CHEBI:15378"/>
        <dbReference type="ChEBI" id="CHEBI:57856"/>
        <dbReference type="ChEBI" id="CHEBI:59789"/>
        <dbReference type="ChEBI" id="CHEBI:167623"/>
        <dbReference type="ChEBI" id="CHEBI:172880"/>
    </reaction>
    <physiologicalReaction direction="left-to-right" evidence="16">
        <dbReference type="Rhea" id="RHEA:78480"/>
    </physiologicalReaction>
</comment>
<keyword evidence="11" id="KW-0804">Transcription</keyword>
<evidence type="ECO:0000313" key="25">
    <source>
        <dbReference type="Proteomes" id="UP001153712"/>
    </source>
</evidence>
<feature type="region of interest" description="Disordered" evidence="23">
    <location>
        <begin position="275"/>
        <end position="300"/>
    </location>
</feature>
<evidence type="ECO:0000256" key="2">
    <source>
        <dbReference type="ARBA" id="ARBA00004496"/>
    </source>
</evidence>
<dbReference type="Pfam" id="PF09445">
    <property type="entry name" value="Methyltransf_15"/>
    <property type="match status" value="1"/>
</dbReference>
<dbReference type="GO" id="GO:0005730">
    <property type="term" value="C:nucleolus"/>
    <property type="evidence" value="ECO:0007669"/>
    <property type="project" value="UniProtKB-SubCell"/>
</dbReference>
<evidence type="ECO:0000256" key="19">
    <source>
        <dbReference type="ARBA" id="ARBA00057179"/>
    </source>
</evidence>
<name>A0A9N9TMH6_PHYSR</name>
<dbReference type="Gene3D" id="3.40.50.150">
    <property type="entry name" value="Vaccinia Virus protein VP39"/>
    <property type="match status" value="1"/>
</dbReference>
<feature type="compositionally biased region" description="Low complexity" evidence="23">
    <location>
        <begin position="275"/>
        <end position="295"/>
    </location>
</feature>
<comment type="subunit">
    <text evidence="20">May form homooligomers. Interacts with CREBBP/CBP, EED/WAIT1, EP300/P300, NCOA6/PRIP, PPARBP/PBP and SMN.</text>
</comment>
<feature type="compositionally biased region" description="Basic and acidic residues" evidence="23">
    <location>
        <begin position="177"/>
        <end position="196"/>
    </location>
</feature>
<feature type="compositionally biased region" description="Polar residues" evidence="23">
    <location>
        <begin position="110"/>
        <end position="124"/>
    </location>
</feature>
<keyword evidence="5" id="KW-0963">Cytoplasm</keyword>
<evidence type="ECO:0000256" key="9">
    <source>
        <dbReference type="ARBA" id="ARBA00022691"/>
    </source>
</evidence>
<evidence type="ECO:0000256" key="23">
    <source>
        <dbReference type="SAM" id="MobiDB-lite"/>
    </source>
</evidence>
<evidence type="ECO:0000256" key="17">
    <source>
        <dbReference type="ARBA" id="ARBA00049075"/>
    </source>
</evidence>